<dbReference type="Proteomes" id="UP000189462">
    <property type="component" value="Unassembled WGS sequence"/>
</dbReference>
<dbReference type="GO" id="GO:0030170">
    <property type="term" value="F:pyridoxal phosphate binding"/>
    <property type="evidence" value="ECO:0007669"/>
    <property type="project" value="InterPro"/>
</dbReference>
<dbReference type="InterPro" id="IPR000634">
    <property type="entry name" value="Ser/Thr_deHydtase_PyrdxlP-BS"/>
</dbReference>
<dbReference type="STRING" id="108003.B1C78_04205"/>
<evidence type="ECO:0000256" key="3">
    <source>
        <dbReference type="ARBA" id="ARBA00001936"/>
    </source>
</evidence>
<keyword evidence="7" id="KW-0663">Pyridoxal phosphate</keyword>
<keyword evidence="6" id="KW-0460">Magnesium</keyword>
<evidence type="ECO:0000256" key="6">
    <source>
        <dbReference type="ARBA" id="ARBA00022842"/>
    </source>
</evidence>
<comment type="caution">
    <text evidence="10">The sequence shown here is derived from an EMBL/GenBank/DDBJ whole genome shotgun (WGS) entry which is preliminary data.</text>
</comment>
<dbReference type="AlphaFoldDB" id="A0A1V3NQ64"/>
<sequence length="318" mass="33218">MVLPPDLETIRETAGRIRPWVHRTPVMTCASLDSWLGARIFLKCENLQKVGAFKARGAANAVHSLSEEQAAPGVATHSSGNHGQALALAARTRGIPAFVVMPRNVPAVKKAAVAGYGARVSYCEPSVQAREQALAAVVAETGATVIHPYNDYRIIAGQGTAALELLEEIPDLDAVITPVGGGGLLSGTAIAARGLNPAIRILGAEPAGADDAIRSLAAGRIIPCEHPDTLADGLRGTLGDLTFPILRDHVAQILPASERGIVEAMRLTWERTKLIIEPSAAVPLAALREAPEVCAGLRVGVILSGGNVDLDNLPWSPP</sequence>
<evidence type="ECO:0000256" key="4">
    <source>
        <dbReference type="ARBA" id="ARBA00001946"/>
    </source>
</evidence>
<comment type="cofactor">
    <cofactor evidence="3">
        <name>Mn(2+)</name>
        <dbReference type="ChEBI" id="CHEBI:29035"/>
    </cofactor>
</comment>
<evidence type="ECO:0000256" key="7">
    <source>
        <dbReference type="ARBA" id="ARBA00022898"/>
    </source>
</evidence>
<dbReference type="GO" id="GO:0018114">
    <property type="term" value="F:threonine racemase activity"/>
    <property type="evidence" value="ECO:0007669"/>
    <property type="project" value="TreeGrafter"/>
</dbReference>
<dbReference type="PROSITE" id="PS00165">
    <property type="entry name" value="DEHYDRATASE_SER_THR"/>
    <property type="match status" value="1"/>
</dbReference>
<dbReference type="SUPFAM" id="SSF53686">
    <property type="entry name" value="Tryptophan synthase beta subunit-like PLP-dependent enzymes"/>
    <property type="match status" value="1"/>
</dbReference>
<dbReference type="GO" id="GO:0005524">
    <property type="term" value="F:ATP binding"/>
    <property type="evidence" value="ECO:0007669"/>
    <property type="project" value="TreeGrafter"/>
</dbReference>
<dbReference type="GO" id="GO:0000287">
    <property type="term" value="F:magnesium ion binding"/>
    <property type="evidence" value="ECO:0007669"/>
    <property type="project" value="TreeGrafter"/>
</dbReference>
<dbReference type="FunFam" id="3.40.50.1100:FF:000041">
    <property type="entry name" value="Threonine ammonia-lyase, variant"/>
    <property type="match status" value="1"/>
</dbReference>
<dbReference type="CDD" id="cd01562">
    <property type="entry name" value="Thr-dehyd"/>
    <property type="match status" value="1"/>
</dbReference>
<dbReference type="Pfam" id="PF00291">
    <property type="entry name" value="PALP"/>
    <property type="match status" value="1"/>
</dbReference>
<dbReference type="GO" id="GO:0003941">
    <property type="term" value="F:L-serine ammonia-lyase activity"/>
    <property type="evidence" value="ECO:0007669"/>
    <property type="project" value="TreeGrafter"/>
</dbReference>
<dbReference type="PANTHER" id="PTHR43050:SF1">
    <property type="entry name" value="SERINE RACEMASE"/>
    <property type="match status" value="1"/>
</dbReference>
<dbReference type="FunFam" id="3.40.50.1100:FF:000007">
    <property type="entry name" value="L-threonine dehydratase catabolic TdcB"/>
    <property type="match status" value="1"/>
</dbReference>
<comment type="cofactor">
    <cofactor evidence="4">
        <name>Mg(2+)</name>
        <dbReference type="ChEBI" id="CHEBI:18420"/>
    </cofactor>
</comment>
<evidence type="ECO:0000256" key="1">
    <source>
        <dbReference type="ARBA" id="ARBA00001913"/>
    </source>
</evidence>
<keyword evidence="11" id="KW-1185">Reference proteome</keyword>
<comment type="cofactor">
    <cofactor evidence="1">
        <name>Ca(2+)</name>
        <dbReference type="ChEBI" id="CHEBI:29108"/>
    </cofactor>
</comment>
<dbReference type="EMBL" id="MVBK01000021">
    <property type="protein sequence ID" value="OOG27237.1"/>
    <property type="molecule type" value="Genomic_DNA"/>
</dbReference>
<feature type="domain" description="Tryptophan synthase beta chain-like PALP" evidence="9">
    <location>
        <begin position="18"/>
        <end position="305"/>
    </location>
</feature>
<dbReference type="Gene3D" id="3.40.50.1100">
    <property type="match status" value="2"/>
</dbReference>
<dbReference type="PANTHER" id="PTHR43050">
    <property type="entry name" value="SERINE / THREONINE RACEMASE FAMILY MEMBER"/>
    <property type="match status" value="1"/>
</dbReference>
<dbReference type="OrthoDB" id="9811476at2"/>
<gene>
    <name evidence="10" type="ORF">B1C78_04205</name>
</gene>
<dbReference type="InterPro" id="IPR036052">
    <property type="entry name" value="TrpB-like_PALP_sf"/>
</dbReference>
<name>A0A1V3NQ64_9GAMM</name>
<accession>A0A1V3NQ64</accession>
<keyword evidence="8" id="KW-0456">Lyase</keyword>
<dbReference type="InterPro" id="IPR001926">
    <property type="entry name" value="TrpB-like_PALP"/>
</dbReference>
<protein>
    <submittedName>
        <fullName evidence="10">Serine dehydratase</fullName>
    </submittedName>
</protein>
<comment type="similarity">
    <text evidence="5">Belongs to the serine/threonine dehydratase family.</text>
</comment>
<comment type="cofactor">
    <cofactor evidence="2">
        <name>pyridoxal 5'-phosphate</name>
        <dbReference type="ChEBI" id="CHEBI:597326"/>
    </cofactor>
</comment>
<reference evidence="10 11" key="1">
    <citation type="submission" date="2017-02" db="EMBL/GenBank/DDBJ databases">
        <title>Genomic diversity within the haloalkaliphilic genus Thioalkalivibrio.</title>
        <authorList>
            <person name="Ahn A.-C."/>
            <person name="Meier-Kolthoff J."/>
            <person name="Overmars L."/>
            <person name="Richter M."/>
            <person name="Woyke T."/>
            <person name="Sorokin D.Y."/>
            <person name="Muyzer G."/>
        </authorList>
    </citation>
    <scope>NUCLEOTIDE SEQUENCE [LARGE SCALE GENOMIC DNA]</scope>
    <source>
        <strain evidence="10 11">ALJD</strain>
    </source>
</reference>
<evidence type="ECO:0000256" key="2">
    <source>
        <dbReference type="ARBA" id="ARBA00001933"/>
    </source>
</evidence>
<proteinExistence type="inferred from homology"/>
<evidence type="ECO:0000313" key="10">
    <source>
        <dbReference type="EMBL" id="OOG27237.1"/>
    </source>
</evidence>
<dbReference type="GO" id="GO:0070179">
    <property type="term" value="P:D-serine biosynthetic process"/>
    <property type="evidence" value="ECO:0007669"/>
    <property type="project" value="TreeGrafter"/>
</dbReference>
<evidence type="ECO:0000256" key="8">
    <source>
        <dbReference type="ARBA" id="ARBA00023239"/>
    </source>
</evidence>
<evidence type="ECO:0000313" key="11">
    <source>
        <dbReference type="Proteomes" id="UP000189462"/>
    </source>
</evidence>
<evidence type="ECO:0000256" key="5">
    <source>
        <dbReference type="ARBA" id="ARBA00010869"/>
    </source>
</evidence>
<organism evidence="10 11">
    <name type="scientific">Thioalkalivibrio denitrificans</name>
    <dbReference type="NCBI Taxonomy" id="108003"/>
    <lineage>
        <taxon>Bacteria</taxon>
        <taxon>Pseudomonadati</taxon>
        <taxon>Pseudomonadota</taxon>
        <taxon>Gammaproteobacteria</taxon>
        <taxon>Chromatiales</taxon>
        <taxon>Ectothiorhodospiraceae</taxon>
        <taxon>Thioalkalivibrio</taxon>
    </lineage>
</organism>
<evidence type="ECO:0000259" key="9">
    <source>
        <dbReference type="Pfam" id="PF00291"/>
    </source>
</evidence>
<dbReference type="GO" id="GO:0030378">
    <property type="term" value="F:serine racemase activity"/>
    <property type="evidence" value="ECO:0007669"/>
    <property type="project" value="TreeGrafter"/>
</dbReference>